<organism evidence="1">
    <name type="scientific">uncultured Aureispira sp</name>
    <dbReference type="NCBI Taxonomy" id="1331704"/>
    <lineage>
        <taxon>Bacteria</taxon>
        <taxon>Pseudomonadati</taxon>
        <taxon>Bacteroidota</taxon>
        <taxon>Saprospiria</taxon>
        <taxon>Saprospirales</taxon>
        <taxon>Saprospiraceae</taxon>
        <taxon>Aureispira</taxon>
        <taxon>environmental samples</taxon>
    </lineage>
</organism>
<name>A0A6S6SLQ5_9BACT</name>
<evidence type="ECO:0000313" key="1">
    <source>
        <dbReference type="EMBL" id="CAA6806156.1"/>
    </source>
</evidence>
<dbReference type="EMBL" id="CACVAQ010000115">
    <property type="protein sequence ID" value="CAA6806156.1"/>
    <property type="molecule type" value="Genomic_DNA"/>
</dbReference>
<dbReference type="InterPro" id="IPR014985">
    <property type="entry name" value="WbqC"/>
</dbReference>
<gene>
    <name evidence="1" type="ORF">HELGO_WM12916</name>
</gene>
<accession>A0A6S6SLQ5</accession>
<protein>
    <recommendedName>
        <fullName evidence="2">WbqC-like protein family protein</fullName>
    </recommendedName>
</protein>
<proteinExistence type="predicted"/>
<dbReference type="Pfam" id="PF08889">
    <property type="entry name" value="WbqC"/>
    <property type="match status" value="1"/>
</dbReference>
<dbReference type="AlphaFoldDB" id="A0A6S6SLQ5"/>
<evidence type="ECO:0008006" key="2">
    <source>
        <dbReference type="Google" id="ProtNLM"/>
    </source>
</evidence>
<sequence length="242" mass="28250">MYKNKSFLIYFIQVLKEKDHLCGINIITTMSSAILMEVQYLGTVQYYSKFLKHHPIYLEQHENYRKGSFRNRCYIATANGIIPLSIPLLKGKHQQANIRSIKIDNSKNWQTLHWRSLKTAYGSSPFFEYYQDDFEVLYNKQYELLFDFCLDLQELVLTSLQITPSIQLTETFSKDTADDLLDFRNVILPKNYAKSEDPTFSPAVYPQVFEDRLGFVPNLSILDLLFCAGPEATYYLQTSIQL</sequence>
<reference evidence="1" key="1">
    <citation type="submission" date="2020-01" db="EMBL/GenBank/DDBJ databases">
        <authorList>
            <person name="Meier V. D."/>
            <person name="Meier V D."/>
        </authorList>
    </citation>
    <scope>NUCLEOTIDE SEQUENCE</scope>
    <source>
        <strain evidence="1">HLG_WM_MAG_10</strain>
    </source>
</reference>